<gene>
    <name evidence="1" type="ORF">CVD27_03980</name>
</gene>
<protein>
    <submittedName>
        <fullName evidence="1">Glutamate synthase subunit beta</fullName>
    </submittedName>
</protein>
<comment type="caution">
    <text evidence="1">The sequence shown here is derived from an EMBL/GenBank/DDBJ whole genome shotgun (WGS) entry which is preliminary data.</text>
</comment>
<sequence length="443" mass="49889">MKHEEGMYQAIIIGGGMAGKLIAAAISPYFNSIEILEKDPMPENTSTVRPGITQAHHIHALLHAGEQALEKLFPGFQHDMVKRGSIKIDSLKDLAWFHHGVWKLRHTSKDTTLLQTRPLLESYIAERIHQIPNITYTYGIKVKSYLLTADQTKVRGVEVLQEGKTKSIKGDLVIDTSGAASFTKAWLENQGRTVPEEKVEIGLCYATRRFRLSETPNDFKIKIIYPEPPNQTLGGTMSMVENNQFIVTLNGYLNTIDPSSVKDAKGFMELTHKLPLPDIYHALQKSTSNSETAIYQVPHIKWRHFEKVDLPAGLLVAGDSICRIDPVFGQGMSIAALEALTIRDYFASKSITGQFKSLQRKLAKIIAPVWLMVLSEDFRYDEVRGKKPFGLKGLQWYVKRIFLLSSKNKRIYKDLVKVMNLVSPAAILFKPNTLLDVLKGKKM</sequence>
<dbReference type="AlphaFoldDB" id="A0A2N5HSQ9"/>
<organism evidence="1 2">
    <name type="scientific">Neobacillus cucumis</name>
    <dbReference type="NCBI Taxonomy" id="1740721"/>
    <lineage>
        <taxon>Bacteria</taxon>
        <taxon>Bacillati</taxon>
        <taxon>Bacillota</taxon>
        <taxon>Bacilli</taxon>
        <taxon>Bacillales</taxon>
        <taxon>Bacillaceae</taxon>
        <taxon>Neobacillus</taxon>
    </lineage>
</organism>
<proteinExistence type="predicted"/>
<keyword evidence="2" id="KW-1185">Reference proteome</keyword>
<dbReference type="Proteomes" id="UP000234950">
    <property type="component" value="Unassembled WGS sequence"/>
</dbReference>
<evidence type="ECO:0000313" key="2">
    <source>
        <dbReference type="Proteomes" id="UP000234950"/>
    </source>
</evidence>
<accession>A0A2N5HSQ9</accession>
<dbReference type="EMBL" id="PGVE01000017">
    <property type="protein sequence ID" value="PLS08565.1"/>
    <property type="molecule type" value="Genomic_DNA"/>
</dbReference>
<name>A0A2N5HSQ9_9BACI</name>
<dbReference type="Gene3D" id="3.50.50.60">
    <property type="entry name" value="FAD/NAD(P)-binding domain"/>
    <property type="match status" value="1"/>
</dbReference>
<evidence type="ECO:0000313" key="1">
    <source>
        <dbReference type="EMBL" id="PLS08565.1"/>
    </source>
</evidence>
<reference evidence="1 2" key="1">
    <citation type="submission" date="2017-11" db="EMBL/GenBank/DDBJ databases">
        <title>Comparitive Functional Genomics of Dry Heat Resistant strains isolated from the Viking Spacecraft.</title>
        <authorList>
            <person name="Seuylemezian A."/>
            <person name="Cooper K."/>
            <person name="Vaishampayan P."/>
        </authorList>
    </citation>
    <scope>NUCLEOTIDE SEQUENCE [LARGE SCALE GENOMIC DNA]</scope>
    <source>
        <strain evidence="1 2">V32-6</strain>
    </source>
</reference>
<dbReference type="InterPro" id="IPR036188">
    <property type="entry name" value="FAD/NAD-bd_sf"/>
</dbReference>
<dbReference type="SUPFAM" id="SSF51905">
    <property type="entry name" value="FAD/NAD(P)-binding domain"/>
    <property type="match status" value="1"/>
</dbReference>
<dbReference type="PANTHER" id="PTHR43422">
    <property type="entry name" value="THIAMINE THIAZOLE SYNTHASE"/>
    <property type="match status" value="1"/>
</dbReference>
<dbReference type="PANTHER" id="PTHR43422:SF3">
    <property type="entry name" value="THIAMINE THIAZOLE SYNTHASE"/>
    <property type="match status" value="1"/>
</dbReference>